<dbReference type="STRING" id="351675.SAMN05421680_111152"/>
<dbReference type="EMBL" id="FORG01000011">
    <property type="protein sequence ID" value="SFJ59339.1"/>
    <property type="molecule type" value="Genomic_DNA"/>
</dbReference>
<dbReference type="OrthoDB" id="5883820at2"/>
<reference evidence="1 4" key="3">
    <citation type="journal article" date="2017" name="Nat. Microbiol.">
        <title>Natural product diversity associated with the nematode symbionts Photorhabdus and Xenorhabdus.</title>
        <authorList>
            <person name="Tobias N.J."/>
            <person name="Wolff H."/>
            <person name="Djahanschiri B."/>
            <person name="Grundmann F."/>
            <person name="Kronenwerth M."/>
            <person name="Shi Y.M."/>
            <person name="Simonyi S."/>
            <person name="Grun P."/>
            <person name="Shapiro-Ilan D."/>
            <person name="Pidot S.J."/>
            <person name="Stinear T.P."/>
            <person name="Ebersberger I."/>
            <person name="Bode H.B."/>
        </authorList>
    </citation>
    <scope>NUCLEOTIDE SEQUENCE [LARGE SCALE GENOMIC DNA]</scope>
    <source>
        <strain evidence="1 4">DSM 17908</strain>
    </source>
</reference>
<dbReference type="AlphaFoldDB" id="A0A1I3SNK2"/>
<name>A0A1I3SNK2_9GAMM</name>
<proteinExistence type="predicted"/>
<evidence type="ECO:0000313" key="4">
    <source>
        <dbReference type="Proteomes" id="UP000224607"/>
    </source>
</evidence>
<reference evidence="2" key="1">
    <citation type="submission" date="2016-10" db="EMBL/GenBank/DDBJ databases">
        <authorList>
            <person name="de Groot N.N."/>
        </authorList>
    </citation>
    <scope>NUCLEOTIDE SEQUENCE [LARGE SCALE GENOMIC DNA]</scope>
    <source>
        <strain evidence="2">DSM 17908</strain>
    </source>
</reference>
<evidence type="ECO:0000313" key="1">
    <source>
        <dbReference type="EMBL" id="PHM39224.1"/>
    </source>
</evidence>
<keyword evidence="4" id="KW-1185">Reference proteome</keyword>
<dbReference type="EMBL" id="NITY01000012">
    <property type="protein sequence ID" value="PHM39224.1"/>
    <property type="molecule type" value="Genomic_DNA"/>
</dbReference>
<dbReference type="RefSeq" id="WP_092511419.1">
    <property type="nucleotide sequence ID" value="NZ_CAWNQB010000004.1"/>
</dbReference>
<organism evidence="2 3">
    <name type="scientific">Xenorhabdus mauleonii</name>
    <dbReference type="NCBI Taxonomy" id="351675"/>
    <lineage>
        <taxon>Bacteria</taxon>
        <taxon>Pseudomonadati</taxon>
        <taxon>Pseudomonadota</taxon>
        <taxon>Gammaproteobacteria</taxon>
        <taxon>Enterobacterales</taxon>
        <taxon>Morganellaceae</taxon>
        <taxon>Xenorhabdus</taxon>
    </lineage>
</organism>
<accession>A0A1I3SNK2</accession>
<dbReference type="Proteomes" id="UP000198919">
    <property type="component" value="Unassembled WGS sequence"/>
</dbReference>
<evidence type="ECO:0000313" key="3">
    <source>
        <dbReference type="Proteomes" id="UP000198919"/>
    </source>
</evidence>
<gene>
    <name evidence="2" type="ORF">SAMN05421680_111152</name>
    <name evidence="1" type="ORF">Xmau_03131</name>
</gene>
<evidence type="ECO:0000313" key="2">
    <source>
        <dbReference type="EMBL" id="SFJ59339.1"/>
    </source>
</evidence>
<dbReference type="Proteomes" id="UP000224607">
    <property type="component" value="Unassembled WGS sequence"/>
</dbReference>
<evidence type="ECO:0008006" key="5">
    <source>
        <dbReference type="Google" id="ProtNLM"/>
    </source>
</evidence>
<protein>
    <recommendedName>
        <fullName evidence="5">IraD/Gp25-like domain-containing protein</fullName>
    </recommendedName>
</protein>
<reference evidence="3" key="2">
    <citation type="submission" date="2016-10" db="EMBL/GenBank/DDBJ databases">
        <authorList>
            <person name="Varghese N."/>
            <person name="Submissions S."/>
        </authorList>
    </citation>
    <scope>NUCLEOTIDE SEQUENCE [LARGE SCALE GENOMIC DNA]</scope>
    <source>
        <strain evidence="3">DSM 17908</strain>
    </source>
</reference>
<sequence length="118" mass="13010">MNEIDCLLRIDAGGLTLKTGESEALPARLEEWLRTPVGSIYGLPEWGNPLVEFKHEPTNQLVAVFIENRLISKLRADIAEISLSGIRCAPAREAIDMYIITFQIQTGTVTIGLQKGDS</sequence>